<dbReference type="EMBL" id="JBBNAF010000001">
    <property type="protein sequence ID" value="KAK9169459.1"/>
    <property type="molecule type" value="Genomic_DNA"/>
</dbReference>
<accession>A0AAP0LJR9</accession>
<name>A0AAP0LJR9_9MAGN</name>
<evidence type="ECO:0000313" key="2">
    <source>
        <dbReference type="Proteomes" id="UP001420932"/>
    </source>
</evidence>
<gene>
    <name evidence="1" type="ORF">Syun_001599</name>
</gene>
<proteinExistence type="predicted"/>
<reference evidence="1 2" key="1">
    <citation type="submission" date="2024-01" db="EMBL/GenBank/DDBJ databases">
        <title>Genome assemblies of Stephania.</title>
        <authorList>
            <person name="Yang L."/>
        </authorList>
    </citation>
    <scope>NUCLEOTIDE SEQUENCE [LARGE SCALE GENOMIC DNA]</scope>
    <source>
        <strain evidence="1">YNDBR</strain>
        <tissue evidence="1">Leaf</tissue>
    </source>
</reference>
<dbReference type="AlphaFoldDB" id="A0AAP0LJR9"/>
<protein>
    <recommendedName>
        <fullName evidence="3">Retrotransposon gag domain-containing protein</fullName>
    </recommendedName>
</protein>
<evidence type="ECO:0000313" key="1">
    <source>
        <dbReference type="EMBL" id="KAK9169459.1"/>
    </source>
</evidence>
<dbReference type="Proteomes" id="UP001420932">
    <property type="component" value="Unassembled WGS sequence"/>
</dbReference>
<keyword evidence="2" id="KW-1185">Reference proteome</keyword>
<organism evidence="1 2">
    <name type="scientific">Stephania yunnanensis</name>
    <dbReference type="NCBI Taxonomy" id="152371"/>
    <lineage>
        <taxon>Eukaryota</taxon>
        <taxon>Viridiplantae</taxon>
        <taxon>Streptophyta</taxon>
        <taxon>Embryophyta</taxon>
        <taxon>Tracheophyta</taxon>
        <taxon>Spermatophyta</taxon>
        <taxon>Magnoliopsida</taxon>
        <taxon>Ranunculales</taxon>
        <taxon>Menispermaceae</taxon>
        <taxon>Menispermoideae</taxon>
        <taxon>Cissampelideae</taxon>
        <taxon>Stephania</taxon>
    </lineage>
</organism>
<sequence>MVNYHHLAAIGGILRRLTSCSSTNHRAIAPAAPAVLAVELEPLEGAAGPRDHLFHRPGRGRVGPRRRDFQPHRIHQAVCLILIRKMNPQITQIALHITPTLTTALHITHTPSTTAQTTRSKLISYSSMDIYTSKTFLIGYKTSRFFFDYMDVTKERQVKLIAYKLRGGAAAWWEQLQCNRRHEGKHLVRAWPKMCRLLRGRFLPVDFDRILYHQYLQCGSRRRRHPRSSI</sequence>
<evidence type="ECO:0008006" key="3">
    <source>
        <dbReference type="Google" id="ProtNLM"/>
    </source>
</evidence>
<comment type="caution">
    <text evidence="1">The sequence shown here is derived from an EMBL/GenBank/DDBJ whole genome shotgun (WGS) entry which is preliminary data.</text>
</comment>